<evidence type="ECO:0000256" key="4">
    <source>
        <dbReference type="ARBA" id="ARBA00022679"/>
    </source>
</evidence>
<keyword evidence="8 11" id="KW-0460">Magnesium</keyword>
<feature type="binding site" evidence="11">
    <location>
        <begin position="2"/>
        <end position="7"/>
    </location>
    <ligand>
        <name>ATP</name>
        <dbReference type="ChEBI" id="CHEBI:30616"/>
    </ligand>
</feature>
<dbReference type="Gene3D" id="3.40.50.300">
    <property type="entry name" value="P-loop containing nucleotide triphosphate hydrolases"/>
    <property type="match status" value="1"/>
</dbReference>
<evidence type="ECO:0000256" key="2">
    <source>
        <dbReference type="ARBA" id="ARBA00006997"/>
    </source>
</evidence>
<dbReference type="PROSITE" id="PS01128">
    <property type="entry name" value="SHIKIMATE_KINASE"/>
    <property type="match status" value="1"/>
</dbReference>
<dbReference type="GO" id="GO:0005524">
    <property type="term" value="F:ATP binding"/>
    <property type="evidence" value="ECO:0007669"/>
    <property type="project" value="UniProtKB-UniRule"/>
</dbReference>
<dbReference type="InterPro" id="IPR031322">
    <property type="entry name" value="Shikimate/glucono_kinase"/>
</dbReference>
<evidence type="ECO:0000256" key="3">
    <source>
        <dbReference type="ARBA" id="ARBA00022605"/>
    </source>
</evidence>
<keyword evidence="4 11" id="KW-0808">Transferase</keyword>
<dbReference type="PANTHER" id="PTHR21087:SF16">
    <property type="entry name" value="SHIKIMATE KINASE 1, CHLOROPLASTIC"/>
    <property type="match status" value="1"/>
</dbReference>
<evidence type="ECO:0000313" key="13">
    <source>
        <dbReference type="Proteomes" id="UP000006811"/>
    </source>
</evidence>
<comment type="catalytic activity">
    <reaction evidence="10 11">
        <text>shikimate + ATP = 3-phosphoshikimate + ADP + H(+)</text>
        <dbReference type="Rhea" id="RHEA:13121"/>
        <dbReference type="ChEBI" id="CHEBI:15378"/>
        <dbReference type="ChEBI" id="CHEBI:30616"/>
        <dbReference type="ChEBI" id="CHEBI:36208"/>
        <dbReference type="ChEBI" id="CHEBI:145989"/>
        <dbReference type="ChEBI" id="CHEBI:456216"/>
        <dbReference type="EC" id="2.7.1.71"/>
    </reaction>
</comment>
<comment type="similarity">
    <text evidence="2 11">Belongs to the shikimate kinase family.</text>
</comment>
<comment type="subunit">
    <text evidence="11">Monomer.</text>
</comment>
<dbReference type="UniPathway" id="UPA00053">
    <property type="reaction ID" value="UER00088"/>
</dbReference>
<evidence type="ECO:0000313" key="12">
    <source>
        <dbReference type="EMBL" id="AEH39929.1"/>
    </source>
</evidence>
<dbReference type="EC" id="2.7.1.71" evidence="11"/>
<dbReference type="PRINTS" id="PR01100">
    <property type="entry name" value="SHIKIMTKNASE"/>
</dbReference>
<evidence type="ECO:0000256" key="5">
    <source>
        <dbReference type="ARBA" id="ARBA00022741"/>
    </source>
</evidence>
<dbReference type="AlphaFoldDB" id="F7WZQ3"/>
<feature type="binding site" evidence="11">
    <location>
        <position position="70"/>
    </location>
    <ligand>
        <name>substrate</name>
    </ligand>
</feature>
<keyword evidence="5 11" id="KW-0547">Nucleotide-binding</keyword>
<evidence type="ECO:0000256" key="9">
    <source>
        <dbReference type="ARBA" id="ARBA00023141"/>
    </source>
</evidence>
<dbReference type="eggNOG" id="COG0703">
    <property type="taxonomic scope" value="Bacteria"/>
</dbReference>
<evidence type="ECO:0000256" key="10">
    <source>
        <dbReference type="ARBA" id="ARBA00048567"/>
    </source>
</evidence>
<dbReference type="GO" id="GO:0000287">
    <property type="term" value="F:magnesium ion binding"/>
    <property type="evidence" value="ECO:0007669"/>
    <property type="project" value="UniProtKB-UniRule"/>
</dbReference>
<comment type="function">
    <text evidence="11">Catalyzes the specific phosphorylation of the 3-hydroxyl group of shikimic acid using ATP as a cosubstrate.</text>
</comment>
<dbReference type="Proteomes" id="UP000006811">
    <property type="component" value="Chromosome"/>
</dbReference>
<protein>
    <recommendedName>
        <fullName evidence="11">Shikimate kinase 1</fullName>
        <shortName evidence="11">SK 1</shortName>
        <ecNumber evidence="11">2.7.1.71</ecNumber>
    </recommendedName>
</protein>
<keyword evidence="11" id="KW-0479">Metal-binding</keyword>
<dbReference type="CDD" id="cd00464">
    <property type="entry name" value="SK"/>
    <property type="match status" value="1"/>
</dbReference>
<dbReference type="Pfam" id="PF01202">
    <property type="entry name" value="SKI"/>
    <property type="match status" value="1"/>
</dbReference>
<keyword evidence="11" id="KW-0963">Cytoplasm</keyword>
<reference evidence="12 13" key="1">
    <citation type="journal article" date="2011" name="Appl. Environ. Microbiol.">
        <title>The genome of Buchnera aphidicola from the aphid Cinara tujafilina provides new clues about the evolutionary history of metabolic losses in bacterial endosymbionts.</title>
        <authorList>
            <person name="Lamelas A."/>
            <person name="Gosalbes M.J."/>
            <person name="Moya A."/>
            <person name="Latorre A."/>
        </authorList>
    </citation>
    <scope>NUCLEOTIDE SEQUENCE [LARGE SCALE GENOMIC DNA]</scope>
    <source>
        <strain evidence="13">Cinara tujafilina</strain>
    </source>
</reference>
<sequence>MGAGKSTIGRHLAKFLNMNFYDSDRVLEKKTGVNIGWIFDIEGELGFRNREQKVIDDLTKKSRVVLSTGGGSILSLNSRNFLITRGIVIYLKATVEQQLLRTKSDKTRPLLTNIYQSDKYILEKLAKERDPIYNRIANIIIDTNNYNINSIIYNILKTLRLKYDIKTLFN</sequence>
<name>F7WZQ3_9GAMM</name>
<dbReference type="HAMAP" id="MF_00109">
    <property type="entry name" value="Shikimate_kinase"/>
    <property type="match status" value="1"/>
</dbReference>
<feature type="binding site" evidence="11">
    <location>
        <position position="129"/>
    </location>
    <ligand>
        <name>substrate</name>
    </ligand>
</feature>
<accession>F7WZQ3</accession>
<evidence type="ECO:0000256" key="11">
    <source>
        <dbReference type="HAMAP-Rule" id="MF_00109"/>
    </source>
</evidence>
<feature type="binding site" evidence="11">
    <location>
        <position position="108"/>
    </location>
    <ligand>
        <name>ATP</name>
        <dbReference type="ChEBI" id="CHEBI:30616"/>
    </ligand>
</feature>
<dbReference type="EMBL" id="CP001817">
    <property type="protein sequence ID" value="AEH39929.1"/>
    <property type="molecule type" value="Genomic_DNA"/>
</dbReference>
<dbReference type="SUPFAM" id="SSF52540">
    <property type="entry name" value="P-loop containing nucleoside triphosphate hydrolases"/>
    <property type="match status" value="1"/>
</dbReference>
<dbReference type="InterPro" id="IPR000623">
    <property type="entry name" value="Shikimate_kinase/TSH1"/>
</dbReference>
<dbReference type="STRING" id="261317.BCTU_364"/>
<dbReference type="HOGENOM" id="CLU_057607_2_2_6"/>
<dbReference type="GO" id="GO:0005829">
    <property type="term" value="C:cytosol"/>
    <property type="evidence" value="ECO:0007669"/>
    <property type="project" value="TreeGrafter"/>
</dbReference>
<evidence type="ECO:0000256" key="1">
    <source>
        <dbReference type="ARBA" id="ARBA00004842"/>
    </source>
</evidence>
<keyword evidence="6 11" id="KW-0418">Kinase</keyword>
<comment type="caution">
    <text evidence="11">Lacks conserved residue(s) required for the propagation of feature annotation.</text>
</comment>
<evidence type="ECO:0000256" key="7">
    <source>
        <dbReference type="ARBA" id="ARBA00022840"/>
    </source>
</evidence>
<dbReference type="GO" id="GO:0009423">
    <property type="term" value="P:chorismate biosynthetic process"/>
    <property type="evidence" value="ECO:0007669"/>
    <property type="project" value="UniProtKB-UniRule"/>
</dbReference>
<keyword evidence="7 11" id="KW-0067">ATP-binding</keyword>
<dbReference type="GO" id="GO:0008652">
    <property type="term" value="P:amino acid biosynthetic process"/>
    <property type="evidence" value="ECO:0007669"/>
    <property type="project" value="UniProtKB-KW"/>
</dbReference>
<comment type="subcellular location">
    <subcellularLocation>
        <location evidence="11">Cytoplasm</location>
    </subcellularLocation>
</comment>
<keyword evidence="3 11" id="KW-0028">Amino-acid biosynthesis</keyword>
<feature type="binding site" evidence="11">
    <location>
        <position position="6"/>
    </location>
    <ligand>
        <name>Mg(2+)</name>
        <dbReference type="ChEBI" id="CHEBI:18420"/>
    </ligand>
</feature>
<dbReference type="NCBIfam" id="NF003456">
    <property type="entry name" value="PRK05057.1"/>
    <property type="match status" value="1"/>
</dbReference>
<gene>
    <name evidence="11 12" type="primary">aroK</name>
    <name evidence="12" type="ORF">BCTU_364</name>
</gene>
<dbReference type="InterPro" id="IPR027417">
    <property type="entry name" value="P-loop_NTPase"/>
</dbReference>
<dbReference type="GO" id="GO:0004765">
    <property type="term" value="F:shikimate kinase activity"/>
    <property type="evidence" value="ECO:0007669"/>
    <property type="project" value="UniProtKB-UniRule"/>
</dbReference>
<evidence type="ECO:0000256" key="6">
    <source>
        <dbReference type="ARBA" id="ARBA00022777"/>
    </source>
</evidence>
<feature type="binding site" evidence="11">
    <location>
        <position position="24"/>
    </location>
    <ligand>
        <name>substrate</name>
    </ligand>
</feature>
<dbReference type="GO" id="GO:0009073">
    <property type="term" value="P:aromatic amino acid family biosynthetic process"/>
    <property type="evidence" value="ECO:0007669"/>
    <property type="project" value="UniProtKB-KW"/>
</dbReference>
<comment type="cofactor">
    <cofactor evidence="11">
        <name>Mg(2+)</name>
        <dbReference type="ChEBI" id="CHEBI:18420"/>
    </cofactor>
    <text evidence="11">Binds 1 Mg(2+) ion per subunit.</text>
</comment>
<dbReference type="PANTHER" id="PTHR21087">
    <property type="entry name" value="SHIKIMATE KINASE"/>
    <property type="match status" value="1"/>
</dbReference>
<evidence type="ECO:0000256" key="8">
    <source>
        <dbReference type="ARBA" id="ARBA00022842"/>
    </source>
</evidence>
<organism evidence="12 13">
    <name type="scientific">Buchnera aphidicola</name>
    <name type="common">Cinara tujafilina</name>
    <dbReference type="NCBI Taxonomy" id="261317"/>
    <lineage>
        <taxon>Bacteria</taxon>
        <taxon>Pseudomonadati</taxon>
        <taxon>Pseudomonadota</taxon>
        <taxon>Gammaproteobacteria</taxon>
        <taxon>Enterobacterales</taxon>
        <taxon>Erwiniaceae</taxon>
        <taxon>Buchnera</taxon>
    </lineage>
</organism>
<dbReference type="KEGG" id="baj:BCTU_364"/>
<feature type="binding site" evidence="11">
    <location>
        <position position="48"/>
    </location>
    <ligand>
        <name>substrate</name>
    </ligand>
</feature>
<dbReference type="InterPro" id="IPR023000">
    <property type="entry name" value="Shikimate_kinase_CS"/>
</dbReference>
<keyword evidence="13" id="KW-1185">Reference proteome</keyword>
<proteinExistence type="inferred from homology"/>
<comment type="pathway">
    <text evidence="1 11">Metabolic intermediate biosynthesis; chorismate biosynthesis; chorismate from D-erythrose 4-phosphate and phosphoenolpyruvate: step 5/7.</text>
</comment>
<keyword evidence="9 11" id="KW-0057">Aromatic amino acid biosynthesis</keyword>